<dbReference type="AlphaFoldDB" id="A0A6P2D6C2"/>
<evidence type="ECO:0000256" key="1">
    <source>
        <dbReference type="SAM" id="Coils"/>
    </source>
</evidence>
<keyword evidence="3" id="KW-0732">Signal</keyword>
<dbReference type="KEGG" id="gms:SOIL9_27440"/>
<dbReference type="EMBL" id="LR593886">
    <property type="protein sequence ID" value="VTR94970.1"/>
    <property type="molecule type" value="Genomic_DNA"/>
</dbReference>
<evidence type="ECO:0000256" key="3">
    <source>
        <dbReference type="SAM" id="SignalP"/>
    </source>
</evidence>
<protein>
    <submittedName>
        <fullName evidence="4">Uncharacterized protein</fullName>
    </submittedName>
</protein>
<gene>
    <name evidence="4" type="ORF">SOIL9_27440</name>
</gene>
<dbReference type="RefSeq" id="WP_162669443.1">
    <property type="nucleotide sequence ID" value="NZ_LR593886.1"/>
</dbReference>
<proteinExistence type="predicted"/>
<keyword evidence="1" id="KW-0175">Coiled coil</keyword>
<name>A0A6P2D6C2_9BACT</name>
<evidence type="ECO:0000256" key="2">
    <source>
        <dbReference type="SAM" id="MobiDB-lite"/>
    </source>
</evidence>
<reference evidence="4 5" key="1">
    <citation type="submission" date="2019-05" db="EMBL/GenBank/DDBJ databases">
        <authorList>
            <consortium name="Science for Life Laboratories"/>
        </authorList>
    </citation>
    <scope>NUCLEOTIDE SEQUENCE [LARGE SCALE GENOMIC DNA]</scope>
    <source>
        <strain evidence="4">Soil9</strain>
    </source>
</reference>
<dbReference type="Proteomes" id="UP000464178">
    <property type="component" value="Chromosome"/>
</dbReference>
<feature type="chain" id="PRO_5026740016" evidence="3">
    <location>
        <begin position="24"/>
        <end position="119"/>
    </location>
</feature>
<feature type="compositionally biased region" description="Basic and acidic residues" evidence="2">
    <location>
        <begin position="27"/>
        <end position="45"/>
    </location>
</feature>
<feature type="signal peptide" evidence="3">
    <location>
        <begin position="1"/>
        <end position="23"/>
    </location>
</feature>
<accession>A0A6P2D6C2</accession>
<keyword evidence="5" id="KW-1185">Reference proteome</keyword>
<evidence type="ECO:0000313" key="5">
    <source>
        <dbReference type="Proteomes" id="UP000464178"/>
    </source>
</evidence>
<feature type="region of interest" description="Disordered" evidence="2">
    <location>
        <begin position="27"/>
        <end position="46"/>
    </location>
</feature>
<sequence length="119" mass="13437">MLRSGLLAGLFAALVVFSGGLVGQETKKDEKKAEKKEDKKDDATKYKGTLPTNWRKVGLTDAQVQDVYKVQAKYKDEITKLKAKIAELEANMLKEERAVLTPEQKKRLEELQIGKDKDK</sequence>
<feature type="coiled-coil region" evidence="1">
    <location>
        <begin position="71"/>
        <end position="98"/>
    </location>
</feature>
<organism evidence="4 5">
    <name type="scientific">Gemmata massiliana</name>
    <dbReference type="NCBI Taxonomy" id="1210884"/>
    <lineage>
        <taxon>Bacteria</taxon>
        <taxon>Pseudomonadati</taxon>
        <taxon>Planctomycetota</taxon>
        <taxon>Planctomycetia</taxon>
        <taxon>Gemmatales</taxon>
        <taxon>Gemmataceae</taxon>
        <taxon>Gemmata</taxon>
    </lineage>
</organism>
<evidence type="ECO:0000313" key="4">
    <source>
        <dbReference type="EMBL" id="VTR94970.1"/>
    </source>
</evidence>